<feature type="region of interest" description="Disordered" evidence="1">
    <location>
        <begin position="24"/>
        <end position="61"/>
    </location>
</feature>
<dbReference type="AlphaFoldDB" id="A0A849VK55"/>
<reference evidence="3 4" key="1">
    <citation type="submission" date="2020-04" db="EMBL/GenBank/DDBJ databases">
        <title>Pseudoalteromonas caenipelagi sp. nov., isolated from a tidal flat.</title>
        <authorList>
            <person name="Park S."/>
            <person name="Yoon J.-H."/>
        </authorList>
    </citation>
    <scope>NUCLEOTIDE SEQUENCE [LARGE SCALE GENOMIC DNA]</scope>
    <source>
        <strain evidence="3 4">JBTF-M23</strain>
    </source>
</reference>
<evidence type="ECO:0000256" key="1">
    <source>
        <dbReference type="SAM" id="MobiDB-lite"/>
    </source>
</evidence>
<feature type="compositionally biased region" description="Polar residues" evidence="1">
    <location>
        <begin position="24"/>
        <end position="37"/>
    </location>
</feature>
<protein>
    <submittedName>
        <fullName evidence="3">Uncharacterized protein</fullName>
    </submittedName>
</protein>
<gene>
    <name evidence="3" type="ORF">HG263_21230</name>
</gene>
<accession>A0A849VK55</accession>
<feature type="chain" id="PRO_5032779106" evidence="2">
    <location>
        <begin position="23"/>
        <end position="173"/>
    </location>
</feature>
<dbReference type="EMBL" id="JABBPG010000014">
    <property type="protein sequence ID" value="NOU53028.1"/>
    <property type="molecule type" value="Genomic_DNA"/>
</dbReference>
<sequence>MFKLSQALILTLCLASCNQVNSQSKDQTQPESVNSKAQPVAAAASINEQHKANASPAKPSQPILDEVSLQDIEQLHNQLKTLTQDVSCDTTMQCQVEAVGSRACGGPSSYIVYSNKSANPDTIKQIASKITLFESTYNAKNKMMSICQHLTKPSTQCVENKCVKLTNTSQETF</sequence>
<organism evidence="3 4">
    <name type="scientific">Pseudoalteromonas caenipelagi</name>
    <dbReference type="NCBI Taxonomy" id="2726988"/>
    <lineage>
        <taxon>Bacteria</taxon>
        <taxon>Pseudomonadati</taxon>
        <taxon>Pseudomonadota</taxon>
        <taxon>Gammaproteobacteria</taxon>
        <taxon>Alteromonadales</taxon>
        <taxon>Pseudoalteromonadaceae</taxon>
        <taxon>Pseudoalteromonas</taxon>
    </lineage>
</organism>
<evidence type="ECO:0000313" key="4">
    <source>
        <dbReference type="Proteomes" id="UP000586305"/>
    </source>
</evidence>
<dbReference type="Proteomes" id="UP000586305">
    <property type="component" value="Unassembled WGS sequence"/>
</dbReference>
<comment type="caution">
    <text evidence="3">The sequence shown here is derived from an EMBL/GenBank/DDBJ whole genome shotgun (WGS) entry which is preliminary data.</text>
</comment>
<proteinExistence type="predicted"/>
<feature type="signal peptide" evidence="2">
    <location>
        <begin position="1"/>
        <end position="22"/>
    </location>
</feature>
<evidence type="ECO:0000256" key="2">
    <source>
        <dbReference type="SAM" id="SignalP"/>
    </source>
</evidence>
<keyword evidence="4" id="KW-1185">Reference proteome</keyword>
<keyword evidence="2" id="KW-0732">Signal</keyword>
<evidence type="ECO:0000313" key="3">
    <source>
        <dbReference type="EMBL" id="NOU53028.1"/>
    </source>
</evidence>
<dbReference type="RefSeq" id="WP_171628060.1">
    <property type="nucleotide sequence ID" value="NZ_JABBPG010000014.1"/>
</dbReference>
<name>A0A849VK55_9GAMM</name>